<sequence length="328" mass="35109">MSTVSASSYDLSSALKRKRGRPRKDETSGSESNRRVLRTPHSNVNLVGREVSGSFVGVFDTGYLLTVQVGDSGPVMSGLVFDPRLSVPISAENDIAPHLPMLQRNDCSSPFEEDFLNQRALSPRAYAAPKTRMEMTPNDCSRVHPSAGETVGPAKTFKIFLEGAAAETSKHLHSQVKVEDTPITAGLLNVSKPSYPTFNPSVVSPMSTSLEASKDAPADISKISNEPANIPKEAVPGLPFKISPSAGFKPSEASAQNTHPDEQKSPAASRQDETMETPGMNCEKLSSHEPSVDQKADDFLAVGAESRTAAAEKLEDDLTVPEASTFQP</sequence>
<evidence type="ECO:0000313" key="3">
    <source>
        <dbReference type="Proteomes" id="UP001412067"/>
    </source>
</evidence>
<name>A0ABR2MV75_9ASPA</name>
<feature type="region of interest" description="Disordered" evidence="1">
    <location>
        <begin position="1"/>
        <end position="41"/>
    </location>
</feature>
<comment type="caution">
    <text evidence="2">The sequence shown here is derived from an EMBL/GenBank/DDBJ whole genome shotgun (WGS) entry which is preliminary data.</text>
</comment>
<feature type="compositionally biased region" description="Basic and acidic residues" evidence="1">
    <location>
        <begin position="285"/>
        <end position="298"/>
    </location>
</feature>
<accession>A0ABR2MV75</accession>
<reference evidence="2 3" key="1">
    <citation type="journal article" date="2022" name="Nat. Plants">
        <title>Genomes of leafy and leafless Platanthera orchids illuminate the evolution of mycoheterotrophy.</title>
        <authorList>
            <person name="Li M.H."/>
            <person name="Liu K.W."/>
            <person name="Li Z."/>
            <person name="Lu H.C."/>
            <person name="Ye Q.L."/>
            <person name="Zhang D."/>
            <person name="Wang J.Y."/>
            <person name="Li Y.F."/>
            <person name="Zhong Z.M."/>
            <person name="Liu X."/>
            <person name="Yu X."/>
            <person name="Liu D.K."/>
            <person name="Tu X.D."/>
            <person name="Liu B."/>
            <person name="Hao Y."/>
            <person name="Liao X.Y."/>
            <person name="Jiang Y.T."/>
            <person name="Sun W.H."/>
            <person name="Chen J."/>
            <person name="Chen Y.Q."/>
            <person name="Ai Y."/>
            <person name="Zhai J.W."/>
            <person name="Wu S.S."/>
            <person name="Zhou Z."/>
            <person name="Hsiao Y.Y."/>
            <person name="Wu W.L."/>
            <person name="Chen Y.Y."/>
            <person name="Lin Y.F."/>
            <person name="Hsu J.L."/>
            <person name="Li C.Y."/>
            <person name="Wang Z.W."/>
            <person name="Zhao X."/>
            <person name="Zhong W.Y."/>
            <person name="Ma X.K."/>
            <person name="Ma L."/>
            <person name="Huang J."/>
            <person name="Chen G.Z."/>
            <person name="Huang M.Z."/>
            <person name="Huang L."/>
            <person name="Peng D.H."/>
            <person name="Luo Y.B."/>
            <person name="Zou S.Q."/>
            <person name="Chen S.P."/>
            <person name="Lan S."/>
            <person name="Tsai W.C."/>
            <person name="Van de Peer Y."/>
            <person name="Liu Z.J."/>
        </authorList>
    </citation>
    <scope>NUCLEOTIDE SEQUENCE [LARGE SCALE GENOMIC DNA]</scope>
    <source>
        <strain evidence="2">Lor288</strain>
    </source>
</reference>
<dbReference type="PANTHER" id="PTHR34682:SF1">
    <property type="entry name" value="PROTEIN METABOLIC NETWORK MODULATOR 1"/>
    <property type="match status" value="1"/>
</dbReference>
<dbReference type="InterPro" id="IPR045881">
    <property type="entry name" value="MNM1-like"/>
</dbReference>
<evidence type="ECO:0000256" key="1">
    <source>
        <dbReference type="SAM" id="MobiDB-lite"/>
    </source>
</evidence>
<keyword evidence="3" id="KW-1185">Reference proteome</keyword>
<organism evidence="2 3">
    <name type="scientific">Platanthera guangdongensis</name>
    <dbReference type="NCBI Taxonomy" id="2320717"/>
    <lineage>
        <taxon>Eukaryota</taxon>
        <taxon>Viridiplantae</taxon>
        <taxon>Streptophyta</taxon>
        <taxon>Embryophyta</taxon>
        <taxon>Tracheophyta</taxon>
        <taxon>Spermatophyta</taxon>
        <taxon>Magnoliopsida</taxon>
        <taxon>Liliopsida</taxon>
        <taxon>Asparagales</taxon>
        <taxon>Orchidaceae</taxon>
        <taxon>Orchidoideae</taxon>
        <taxon>Orchideae</taxon>
        <taxon>Orchidinae</taxon>
        <taxon>Platanthera</taxon>
    </lineage>
</organism>
<proteinExistence type="predicted"/>
<dbReference type="EMBL" id="JBBWWR010000005">
    <property type="protein sequence ID" value="KAK8967356.1"/>
    <property type="molecule type" value="Genomic_DNA"/>
</dbReference>
<protein>
    <submittedName>
        <fullName evidence="2">Uncharacterized protein</fullName>
    </submittedName>
</protein>
<feature type="region of interest" description="Disordered" evidence="1">
    <location>
        <begin position="209"/>
        <end position="298"/>
    </location>
</feature>
<dbReference type="PANTHER" id="PTHR34682">
    <property type="entry name" value="AT HOOK MOTIF-CONTAINING PROTEIN"/>
    <property type="match status" value="1"/>
</dbReference>
<gene>
    <name evidence="2" type="ORF">KSP40_PGU014099</name>
</gene>
<dbReference type="Proteomes" id="UP001412067">
    <property type="component" value="Unassembled WGS sequence"/>
</dbReference>
<feature type="compositionally biased region" description="Polar residues" evidence="1">
    <location>
        <begin position="1"/>
        <end position="11"/>
    </location>
</feature>
<evidence type="ECO:0000313" key="2">
    <source>
        <dbReference type="EMBL" id="KAK8967356.1"/>
    </source>
</evidence>